<dbReference type="GO" id="GO:0003700">
    <property type="term" value="F:DNA-binding transcription factor activity"/>
    <property type="evidence" value="ECO:0007669"/>
    <property type="project" value="TreeGrafter"/>
</dbReference>
<dbReference type="CDD" id="cd00093">
    <property type="entry name" value="HTH_XRE"/>
    <property type="match status" value="1"/>
</dbReference>
<keyword evidence="4" id="KW-1185">Reference proteome</keyword>
<name>A0A1H2WA36_9RHOB</name>
<dbReference type="STRING" id="564137.SAMN04488238_103319"/>
<dbReference type="PROSITE" id="PS50943">
    <property type="entry name" value="HTH_CROC1"/>
    <property type="match status" value="1"/>
</dbReference>
<dbReference type="AlphaFoldDB" id="A0A1H2WA36"/>
<dbReference type="InterPro" id="IPR050807">
    <property type="entry name" value="TransReg_Diox_bact_type"/>
</dbReference>
<dbReference type="GO" id="GO:0005829">
    <property type="term" value="C:cytosol"/>
    <property type="evidence" value="ECO:0007669"/>
    <property type="project" value="TreeGrafter"/>
</dbReference>
<dbReference type="InterPro" id="IPR001387">
    <property type="entry name" value="Cro/C1-type_HTH"/>
</dbReference>
<sequence length="104" mass="11658">MEMIPNNVGRLRDLRGLNQTQLAELVGTTQPHISRIERGDPGIPVLKFAHIAKALNVSISDLFSPERTKQEEILLGAFRRLPAARQMGWIDMAKAIQVEKNEAE</sequence>
<reference evidence="3 4" key="1">
    <citation type="submission" date="2016-10" db="EMBL/GenBank/DDBJ databases">
        <authorList>
            <person name="de Groot N.N."/>
        </authorList>
    </citation>
    <scope>NUCLEOTIDE SEQUENCE [LARGE SCALE GENOMIC DNA]</scope>
    <source>
        <strain evidence="3 4">CGMCC 1.8894</strain>
    </source>
</reference>
<dbReference type="PANTHER" id="PTHR46797">
    <property type="entry name" value="HTH-TYPE TRANSCRIPTIONAL REGULATOR"/>
    <property type="match status" value="1"/>
</dbReference>
<evidence type="ECO:0000313" key="4">
    <source>
        <dbReference type="Proteomes" id="UP000198539"/>
    </source>
</evidence>
<evidence type="ECO:0000259" key="2">
    <source>
        <dbReference type="PROSITE" id="PS50943"/>
    </source>
</evidence>
<organism evidence="3 4">
    <name type="scientific">Roseicitreum antarcticum</name>
    <dbReference type="NCBI Taxonomy" id="564137"/>
    <lineage>
        <taxon>Bacteria</taxon>
        <taxon>Pseudomonadati</taxon>
        <taxon>Pseudomonadota</taxon>
        <taxon>Alphaproteobacteria</taxon>
        <taxon>Rhodobacterales</taxon>
        <taxon>Paracoccaceae</taxon>
        <taxon>Roseicitreum</taxon>
    </lineage>
</organism>
<dbReference type="Proteomes" id="UP000198539">
    <property type="component" value="Unassembled WGS sequence"/>
</dbReference>
<dbReference type="EMBL" id="FNOM01000003">
    <property type="protein sequence ID" value="SDW77563.1"/>
    <property type="molecule type" value="Genomic_DNA"/>
</dbReference>
<dbReference type="InterPro" id="IPR010982">
    <property type="entry name" value="Lambda_DNA-bd_dom_sf"/>
</dbReference>
<gene>
    <name evidence="3" type="ORF">SAMN04488238_103319</name>
</gene>
<dbReference type="SUPFAM" id="SSF47413">
    <property type="entry name" value="lambda repressor-like DNA-binding domains"/>
    <property type="match status" value="1"/>
</dbReference>
<accession>A0A1H2WA36</accession>
<dbReference type="Gene3D" id="1.10.260.40">
    <property type="entry name" value="lambda repressor-like DNA-binding domains"/>
    <property type="match status" value="1"/>
</dbReference>
<protein>
    <submittedName>
        <fullName evidence="3">DNA-binding transcriptional regulator, XRE-family HTH domain</fullName>
    </submittedName>
</protein>
<evidence type="ECO:0000256" key="1">
    <source>
        <dbReference type="ARBA" id="ARBA00023125"/>
    </source>
</evidence>
<dbReference type="Pfam" id="PF01381">
    <property type="entry name" value="HTH_3"/>
    <property type="match status" value="1"/>
</dbReference>
<dbReference type="RefSeq" id="WP_176846972.1">
    <property type="nucleotide sequence ID" value="NZ_CP061498.1"/>
</dbReference>
<evidence type="ECO:0000313" key="3">
    <source>
        <dbReference type="EMBL" id="SDW77563.1"/>
    </source>
</evidence>
<dbReference type="GO" id="GO:0003677">
    <property type="term" value="F:DNA binding"/>
    <property type="evidence" value="ECO:0007669"/>
    <property type="project" value="UniProtKB-KW"/>
</dbReference>
<feature type="domain" description="HTH cro/C1-type" evidence="2">
    <location>
        <begin position="10"/>
        <end position="62"/>
    </location>
</feature>
<dbReference type="PANTHER" id="PTHR46797:SF1">
    <property type="entry name" value="METHYLPHOSPHONATE SYNTHASE"/>
    <property type="match status" value="1"/>
</dbReference>
<keyword evidence="1 3" id="KW-0238">DNA-binding</keyword>
<proteinExistence type="predicted"/>
<dbReference type="SMART" id="SM00530">
    <property type="entry name" value="HTH_XRE"/>
    <property type="match status" value="1"/>
</dbReference>